<sequence length="230" mass="24767">MITGLLAEVLRDAGFDPSTLSQRGNVIDTPSGPLFGKTARGSSAAQVRGEAASLAAMRLTAPDGLVPRCWSKNKDGQTAMACEYARGGGDKRMKELGERVARMHSVPNDHGDHAYTGKFGFGIPTHCGATEQDNTWDGDWGRFFADRRLGDLVRRLGDPTITKEWEKLKEKAVPLLLNDFDPPAKPVPLHGDLWSGNVCHTSNGGVIFDPAGYYGHGEADLGIARMFGGE</sequence>
<dbReference type="PANTHER" id="PTHR12149:SF8">
    <property type="entry name" value="PROTEIN-RIBULOSAMINE 3-KINASE"/>
    <property type="match status" value="1"/>
</dbReference>
<dbReference type="PANTHER" id="PTHR12149">
    <property type="entry name" value="FRUCTOSAMINE 3 KINASE-RELATED PROTEIN"/>
    <property type="match status" value="1"/>
</dbReference>
<evidence type="ECO:0000256" key="2">
    <source>
        <dbReference type="ARBA" id="ARBA00048655"/>
    </source>
</evidence>
<dbReference type="EMBL" id="ALBS01000002">
    <property type="protein sequence ID" value="EJT53248.1"/>
    <property type="molecule type" value="Genomic_DNA"/>
</dbReference>
<dbReference type="AlphaFoldDB" id="J8QHY1"/>
<protein>
    <recommendedName>
        <fullName evidence="1">protein-ribulosamine 3-kinase</fullName>
        <ecNumber evidence="1">2.7.1.172</ecNumber>
    </recommendedName>
</protein>
<dbReference type="GeneID" id="25988723"/>
<dbReference type="EC" id="2.7.1.172" evidence="1"/>
<accession>J8QHY1</accession>
<proteinExistence type="predicted"/>
<dbReference type="Pfam" id="PF03881">
    <property type="entry name" value="Fructosamin_kin"/>
    <property type="match status" value="1"/>
</dbReference>
<dbReference type="InterPro" id="IPR016477">
    <property type="entry name" value="Fructo-/Ketosamine-3-kinase"/>
</dbReference>
<evidence type="ECO:0000313" key="3">
    <source>
        <dbReference type="EMBL" id="EJT53248.1"/>
    </source>
</evidence>
<name>J8QHY1_TRIAS</name>
<evidence type="ECO:0000256" key="1">
    <source>
        <dbReference type="ARBA" id="ARBA00011961"/>
    </source>
</evidence>
<comment type="caution">
    <text evidence="3">The sequence shown here is derived from an EMBL/GenBank/DDBJ whole genome shotgun (WGS) entry which is preliminary data.</text>
</comment>
<dbReference type="VEuPathDB" id="FungiDB:A1Q1_05211"/>
<dbReference type="Gene3D" id="3.90.1200.10">
    <property type="match status" value="1"/>
</dbReference>
<reference evidence="3 4" key="1">
    <citation type="journal article" date="2012" name="Eukaryot. Cell">
        <title>Draft genome sequence of CBS 2479, the standard type strain of Trichosporon asahii.</title>
        <authorList>
            <person name="Yang R.Y."/>
            <person name="Li H.T."/>
            <person name="Zhu H."/>
            <person name="Zhou G.P."/>
            <person name="Wang M."/>
            <person name="Wang L."/>
        </authorList>
    </citation>
    <scope>NUCLEOTIDE SEQUENCE [LARGE SCALE GENOMIC DNA]</scope>
    <source>
        <strain evidence="4">ATCC 90039 / CBS 2479 / JCM 2466 / KCTC 7840 / NCYC 2677 / UAMH 7654</strain>
    </source>
</reference>
<gene>
    <name evidence="3" type="ORF">A1Q1_05211</name>
</gene>
<dbReference type="Proteomes" id="UP000002748">
    <property type="component" value="Unassembled WGS sequence"/>
</dbReference>
<evidence type="ECO:0000313" key="4">
    <source>
        <dbReference type="Proteomes" id="UP000002748"/>
    </source>
</evidence>
<dbReference type="SUPFAM" id="SSF56112">
    <property type="entry name" value="Protein kinase-like (PK-like)"/>
    <property type="match status" value="1"/>
</dbReference>
<dbReference type="KEGG" id="tasa:A1Q1_05211"/>
<dbReference type="HOGENOM" id="CLU_036517_0_3_1"/>
<dbReference type="InterPro" id="IPR011009">
    <property type="entry name" value="Kinase-like_dom_sf"/>
</dbReference>
<dbReference type="OrthoDB" id="5772781at2759"/>
<comment type="catalytic activity">
    <reaction evidence="2">
        <text>N(6)-D-ribulosyl-L-lysyl-[protein] + ATP = N(6)-(3-O-phospho-D-ribulosyl)-L-lysyl-[protein] + ADP + H(+)</text>
        <dbReference type="Rhea" id="RHEA:48432"/>
        <dbReference type="Rhea" id="RHEA-COMP:12103"/>
        <dbReference type="Rhea" id="RHEA-COMP:12104"/>
        <dbReference type="ChEBI" id="CHEBI:15378"/>
        <dbReference type="ChEBI" id="CHEBI:30616"/>
        <dbReference type="ChEBI" id="CHEBI:90418"/>
        <dbReference type="ChEBI" id="CHEBI:90420"/>
        <dbReference type="ChEBI" id="CHEBI:456216"/>
        <dbReference type="EC" id="2.7.1.172"/>
    </reaction>
    <physiologicalReaction direction="left-to-right" evidence="2">
        <dbReference type="Rhea" id="RHEA:48433"/>
    </physiologicalReaction>
</comment>
<organism evidence="3 4">
    <name type="scientific">Trichosporon asahii var. asahii (strain ATCC 90039 / CBS 2479 / JCM 2466 / KCTC 7840 / NBRC 103889/ NCYC 2677 / UAMH 7654)</name>
    <name type="common">Yeast</name>
    <dbReference type="NCBI Taxonomy" id="1186058"/>
    <lineage>
        <taxon>Eukaryota</taxon>
        <taxon>Fungi</taxon>
        <taxon>Dikarya</taxon>
        <taxon>Basidiomycota</taxon>
        <taxon>Agaricomycotina</taxon>
        <taxon>Tremellomycetes</taxon>
        <taxon>Trichosporonales</taxon>
        <taxon>Trichosporonaceae</taxon>
        <taxon>Trichosporon</taxon>
    </lineage>
</organism>
<dbReference type="GO" id="GO:0102193">
    <property type="term" value="F:protein-ribulosamine 3-kinase activity"/>
    <property type="evidence" value="ECO:0007669"/>
    <property type="project" value="UniProtKB-EC"/>
</dbReference>
<dbReference type="RefSeq" id="XP_014184161.1">
    <property type="nucleotide sequence ID" value="XM_014328686.1"/>
</dbReference>